<dbReference type="InterPro" id="IPR000073">
    <property type="entry name" value="AB_hydrolase_1"/>
</dbReference>
<keyword evidence="3" id="KW-0378">Hydrolase</keyword>
<dbReference type="PANTHER" id="PTHR43798">
    <property type="entry name" value="MONOACYLGLYCEROL LIPASE"/>
    <property type="match status" value="1"/>
</dbReference>
<dbReference type="SUPFAM" id="SSF53474">
    <property type="entry name" value="alpha/beta-Hydrolases"/>
    <property type="match status" value="1"/>
</dbReference>
<dbReference type="InterPro" id="IPR029058">
    <property type="entry name" value="AB_hydrolase_fold"/>
</dbReference>
<dbReference type="Gene3D" id="3.40.50.1820">
    <property type="entry name" value="alpha/beta hydrolase"/>
    <property type="match status" value="1"/>
</dbReference>
<dbReference type="PANTHER" id="PTHR43798:SF33">
    <property type="entry name" value="HYDROLASE, PUTATIVE (AFU_ORTHOLOGUE AFUA_2G14860)-RELATED"/>
    <property type="match status" value="1"/>
</dbReference>
<evidence type="ECO:0000256" key="1">
    <source>
        <dbReference type="SAM" id="MobiDB-lite"/>
    </source>
</evidence>
<reference evidence="3 4" key="1">
    <citation type="submission" date="2023-10" db="EMBL/GenBank/DDBJ databases">
        <title>Surface-active antibiotics is a multifunctional adaptation for post-fire microbes.</title>
        <authorList>
            <person name="Liu M.D."/>
            <person name="Du Y."/>
            <person name="Koupaei S.K."/>
            <person name="Kim N.R."/>
            <person name="Zhang W."/>
            <person name="Traxler M.F."/>
        </authorList>
    </citation>
    <scope>NUCLEOTIDE SEQUENCE [LARGE SCALE GENOMIC DNA]</scope>
    <source>
        <strain evidence="3 4">F3</strain>
    </source>
</reference>
<dbReference type="Proteomes" id="UP001302652">
    <property type="component" value="Chromosome 3"/>
</dbReference>
<evidence type="ECO:0000313" key="4">
    <source>
        <dbReference type="Proteomes" id="UP001302652"/>
    </source>
</evidence>
<dbReference type="EMBL" id="CP136511">
    <property type="protein sequence ID" value="WOD14691.1"/>
    <property type="molecule type" value="Genomic_DNA"/>
</dbReference>
<sequence length="276" mass="29261">MLLQDFIASGLIDRLAQRHRVIAFDRPGFGFSGRPRDRLWTAQAQAAVIQQALTQLGVKQPVVLGHSWGTMVALNMAVGDAADLRGLVLISGYYYATARADVALAAPAALPILGDVMRYTVSPVSGRLLFKRTVQAMFAPAPIPYGFFKSVAREMVLRPVQIRAEAEDAAFMIPAAAQLSARYSDLKMPVSIFAGADDKIIAPQANSVRLHRAIAQSTLLIAPGAGHMVHYAIPAEIADAIERMSAGSDAIPSDSGAAADETSGTAEKLPVTPAQA</sequence>
<dbReference type="RefSeq" id="WP_317016665.1">
    <property type="nucleotide sequence ID" value="NZ_CP136511.1"/>
</dbReference>
<protein>
    <submittedName>
        <fullName evidence="3">Alpha/beta hydrolase</fullName>
    </submittedName>
</protein>
<dbReference type="Pfam" id="PF00561">
    <property type="entry name" value="Abhydrolase_1"/>
    <property type="match status" value="1"/>
</dbReference>
<keyword evidence="4" id="KW-1185">Reference proteome</keyword>
<gene>
    <name evidence="3" type="ORF">RW095_00225</name>
</gene>
<feature type="domain" description="AB hydrolase-1" evidence="2">
    <location>
        <begin position="11"/>
        <end position="231"/>
    </location>
</feature>
<proteinExistence type="predicted"/>
<name>A0ABZ0EDU6_9BURK</name>
<dbReference type="InterPro" id="IPR000639">
    <property type="entry name" value="Epox_hydrolase-like"/>
</dbReference>
<dbReference type="InterPro" id="IPR050266">
    <property type="entry name" value="AB_hydrolase_sf"/>
</dbReference>
<evidence type="ECO:0000313" key="3">
    <source>
        <dbReference type="EMBL" id="WOD14691.1"/>
    </source>
</evidence>
<evidence type="ECO:0000259" key="2">
    <source>
        <dbReference type="Pfam" id="PF00561"/>
    </source>
</evidence>
<feature type="region of interest" description="Disordered" evidence="1">
    <location>
        <begin position="248"/>
        <end position="276"/>
    </location>
</feature>
<dbReference type="GO" id="GO:0016787">
    <property type="term" value="F:hydrolase activity"/>
    <property type="evidence" value="ECO:0007669"/>
    <property type="project" value="UniProtKB-KW"/>
</dbReference>
<organism evidence="3 4">
    <name type="scientific">Paraburkholderia kirstenboschensis</name>
    <dbReference type="NCBI Taxonomy" id="1245436"/>
    <lineage>
        <taxon>Bacteria</taxon>
        <taxon>Pseudomonadati</taxon>
        <taxon>Pseudomonadota</taxon>
        <taxon>Betaproteobacteria</taxon>
        <taxon>Burkholderiales</taxon>
        <taxon>Burkholderiaceae</taxon>
        <taxon>Paraburkholderia</taxon>
    </lineage>
</organism>
<dbReference type="PRINTS" id="PR00412">
    <property type="entry name" value="EPOXHYDRLASE"/>
</dbReference>
<dbReference type="PRINTS" id="PR00111">
    <property type="entry name" value="ABHYDROLASE"/>
</dbReference>
<accession>A0ABZ0EDU6</accession>